<reference evidence="2 3" key="1">
    <citation type="submission" date="2016-11" db="EMBL/GenBank/DDBJ databases">
        <authorList>
            <person name="Jaros S."/>
            <person name="Januszkiewicz K."/>
            <person name="Wedrychowicz H."/>
        </authorList>
    </citation>
    <scope>NUCLEOTIDE SEQUENCE [LARGE SCALE GENOMIC DNA]</scope>
    <source>
        <strain evidence="2 3">LMG 20594</strain>
    </source>
</reference>
<evidence type="ECO:0000313" key="3">
    <source>
        <dbReference type="Proteomes" id="UP000184395"/>
    </source>
</evidence>
<evidence type="ECO:0000313" key="2">
    <source>
        <dbReference type="EMBL" id="SHL01083.1"/>
    </source>
</evidence>
<proteinExistence type="predicted"/>
<accession>A0A1M6X583</accession>
<dbReference type="OrthoDB" id="6866708at2"/>
<organism evidence="2 3">
    <name type="scientific">Paraburkholderia terricola</name>
    <dbReference type="NCBI Taxonomy" id="169427"/>
    <lineage>
        <taxon>Bacteria</taxon>
        <taxon>Pseudomonadati</taxon>
        <taxon>Pseudomonadota</taxon>
        <taxon>Betaproteobacteria</taxon>
        <taxon>Burkholderiales</taxon>
        <taxon>Burkholderiaceae</taxon>
        <taxon>Paraburkholderia</taxon>
    </lineage>
</organism>
<dbReference type="AlphaFoldDB" id="A0A1M6X583"/>
<dbReference type="EMBL" id="FRAB01000052">
    <property type="protein sequence ID" value="SHL01083.1"/>
    <property type="molecule type" value="Genomic_DNA"/>
</dbReference>
<sequence>MDMPKDSLRTTELHRFWGFRKKRIKRFLECLACCLLLSSASLANANGDERAVCPAVSPSMGVFSAEKIYKNSVVWIEKNDTDHTINLSIYRPNSNDCEKTVFAKYSIEGGAPNVDSLFFMNLDGKPNIFTIVHWDVNSRGIGTYGKYYQIYAYTTDEQGRLIENKRVVDNSAMTGMDGYQEGEQTLFPYKTAGAVKSFFKCNKAKCK</sequence>
<dbReference type="Proteomes" id="UP000184395">
    <property type="component" value="Unassembled WGS sequence"/>
</dbReference>
<feature type="signal peptide" evidence="1">
    <location>
        <begin position="1"/>
        <end position="45"/>
    </location>
</feature>
<feature type="chain" id="PRO_5009922288" evidence="1">
    <location>
        <begin position="46"/>
        <end position="207"/>
    </location>
</feature>
<dbReference type="RefSeq" id="WP_143032015.1">
    <property type="nucleotide sequence ID" value="NZ_CADFGY010000016.1"/>
</dbReference>
<protein>
    <submittedName>
        <fullName evidence="2">Uncharacterized protein</fullName>
    </submittedName>
</protein>
<gene>
    <name evidence="2" type="ORF">SAMN05192548_105239</name>
</gene>
<evidence type="ECO:0000256" key="1">
    <source>
        <dbReference type="SAM" id="SignalP"/>
    </source>
</evidence>
<name>A0A1M6X583_9BURK</name>
<keyword evidence="1" id="KW-0732">Signal</keyword>